<dbReference type="EMBL" id="LLXZ01000152">
    <property type="protein sequence ID" value="KRR02735.1"/>
    <property type="molecule type" value="Genomic_DNA"/>
</dbReference>
<keyword evidence="3" id="KW-1185">Reference proteome</keyword>
<accession>A0A0R3LAJ1</accession>
<comment type="caution">
    <text evidence="2">The sequence shown here is derived from an EMBL/GenBank/DDBJ whole genome shotgun (WGS) entry which is preliminary data.</text>
</comment>
<evidence type="ECO:0000313" key="3">
    <source>
        <dbReference type="Proteomes" id="UP000050863"/>
    </source>
</evidence>
<organism evidence="2 3">
    <name type="scientific">Bradyrhizobium jicamae</name>
    <dbReference type="NCBI Taxonomy" id="280332"/>
    <lineage>
        <taxon>Bacteria</taxon>
        <taxon>Pseudomonadati</taxon>
        <taxon>Pseudomonadota</taxon>
        <taxon>Alphaproteobacteria</taxon>
        <taxon>Hyphomicrobiales</taxon>
        <taxon>Nitrobacteraceae</taxon>
        <taxon>Bradyrhizobium</taxon>
    </lineage>
</organism>
<evidence type="ECO:0000313" key="2">
    <source>
        <dbReference type="EMBL" id="KRR02735.1"/>
    </source>
</evidence>
<sequence length="109" mass="11602">MPRRPSGADKKQKPANKEGGRGRSRTSGGSLGGSTQNSRLFAANQHCQTLVDAQISAKTIDGPLPRGRSGVVLDEKYGRPQCQKMVRMGDLTAAKRPQEQKALSGVTSP</sequence>
<name>A0A0R3LAJ1_9BRAD</name>
<evidence type="ECO:0000256" key="1">
    <source>
        <dbReference type="SAM" id="MobiDB-lite"/>
    </source>
</evidence>
<feature type="region of interest" description="Disordered" evidence="1">
    <location>
        <begin position="1"/>
        <end position="40"/>
    </location>
</feature>
<reference evidence="2 3" key="1">
    <citation type="submission" date="2014-03" db="EMBL/GenBank/DDBJ databases">
        <title>Bradyrhizobium valentinum sp. nov., isolated from effective nodules of Lupinus mariae-josephae, a lupine endemic of basic-lime soils in Eastern Spain.</title>
        <authorList>
            <person name="Duran D."/>
            <person name="Rey L."/>
            <person name="Navarro A."/>
            <person name="Busquets A."/>
            <person name="Imperial J."/>
            <person name="Ruiz-Argueso T."/>
        </authorList>
    </citation>
    <scope>NUCLEOTIDE SEQUENCE [LARGE SCALE GENOMIC DNA]</scope>
    <source>
        <strain evidence="2 3">PAC68</strain>
    </source>
</reference>
<dbReference type="Proteomes" id="UP000050863">
    <property type="component" value="Unassembled WGS sequence"/>
</dbReference>
<protein>
    <submittedName>
        <fullName evidence="2">Uncharacterized protein</fullName>
    </submittedName>
</protein>
<dbReference type="AlphaFoldDB" id="A0A0R3LAJ1"/>
<gene>
    <name evidence="2" type="ORF">CQ12_06550</name>
</gene>
<dbReference type="STRING" id="280332.CQ12_06550"/>
<proteinExistence type="predicted"/>
<feature type="compositionally biased region" description="Basic and acidic residues" evidence="1">
    <location>
        <begin position="1"/>
        <end position="21"/>
    </location>
</feature>